<dbReference type="Pfam" id="PF00583">
    <property type="entry name" value="Acetyltransf_1"/>
    <property type="match status" value="1"/>
</dbReference>
<evidence type="ECO:0000313" key="2">
    <source>
        <dbReference type="EMBL" id="AMR59843.1"/>
    </source>
</evidence>
<dbReference type="EMBL" id="KU726251">
    <property type="protein sequence ID" value="AMR59843.1"/>
    <property type="molecule type" value="Genomic_DNA"/>
</dbReference>
<proteinExistence type="predicted"/>
<evidence type="ECO:0000259" key="1">
    <source>
        <dbReference type="Pfam" id="PF00583"/>
    </source>
</evidence>
<gene>
    <name evidence="2" type="ORF">SEGD1_196</name>
</gene>
<evidence type="ECO:0000313" key="3">
    <source>
        <dbReference type="Proteomes" id="UP000223976"/>
    </source>
</evidence>
<dbReference type="Gene3D" id="3.40.630.30">
    <property type="match status" value="1"/>
</dbReference>
<organism evidence="2 3">
    <name type="scientific">Enterobacteria phage SEGD1</name>
    <dbReference type="NCBI Taxonomy" id="1805456"/>
    <lineage>
        <taxon>Viruses</taxon>
        <taxon>Duplodnaviria</taxon>
        <taxon>Heunggongvirae</taxon>
        <taxon>Uroviricota</taxon>
        <taxon>Caudoviricetes</taxon>
        <taxon>Chimalliviridae</taxon>
        <taxon>Seoulvirus</taxon>
        <taxon>Seoulvirus SPN3US</taxon>
    </lineage>
</organism>
<dbReference type="InterPro" id="IPR000182">
    <property type="entry name" value="GNAT_dom"/>
</dbReference>
<dbReference type="InterPro" id="IPR016181">
    <property type="entry name" value="Acyl_CoA_acyltransferase"/>
</dbReference>
<protein>
    <recommendedName>
        <fullName evidence="1">N-acetyltransferase domain-containing protein</fullName>
    </recommendedName>
</protein>
<dbReference type="SUPFAM" id="SSF55729">
    <property type="entry name" value="Acyl-CoA N-acyltransferases (Nat)"/>
    <property type="match status" value="1"/>
</dbReference>
<accession>A0A142IIQ5</accession>
<name>A0A142IIQ5_9CAUD</name>
<dbReference type="GO" id="GO:0016747">
    <property type="term" value="F:acyltransferase activity, transferring groups other than amino-acyl groups"/>
    <property type="evidence" value="ECO:0007669"/>
    <property type="project" value="InterPro"/>
</dbReference>
<sequence>MAEIVILSSSSDLTEAQNKQLLGLHYKFLNHQRTILHIEKGEIPNLTLEKLLAGNRACVALEGGTPVGYCLYRVIAGVLKIRTMFVSEMARRRKTMTQIFDALDVNEKFTSAHGGIYACQEAGIAFFTARGFDKTVSTDGQWLEFTKQVPAEADEPLRTAVA</sequence>
<reference evidence="2 3" key="1">
    <citation type="submission" date="2016-02" db="EMBL/GenBank/DDBJ databases">
        <title>Complete genome sequence of a polyvalent bacteriophage, SEGD1, simultaneously inhibiting both Salmonella enterica and Escherichia coli O157:H7.</title>
        <authorList>
            <person name="Fan J."/>
            <person name="Ma J."/>
        </authorList>
    </citation>
    <scope>NUCLEOTIDE SEQUENCE [LARGE SCALE GENOMIC DNA]</scope>
</reference>
<dbReference type="Proteomes" id="UP000223976">
    <property type="component" value="Segment"/>
</dbReference>
<feature type="domain" description="N-acetyltransferase" evidence="1">
    <location>
        <begin position="53"/>
        <end position="132"/>
    </location>
</feature>